<dbReference type="PANTHER" id="PTHR30093">
    <property type="entry name" value="GENERAL SECRETION PATHWAY PROTEIN G"/>
    <property type="match status" value="1"/>
</dbReference>
<feature type="transmembrane region" description="Helical" evidence="2">
    <location>
        <begin position="20"/>
        <end position="41"/>
    </location>
</feature>
<protein>
    <recommendedName>
        <fullName evidence="5">Type II secretion system protein GspG C-terminal domain-containing protein</fullName>
    </recommendedName>
</protein>
<evidence type="ECO:0000313" key="4">
    <source>
        <dbReference type="Proteomes" id="UP000177152"/>
    </source>
</evidence>
<accession>A0A1G2K5T7</accession>
<dbReference type="InterPro" id="IPR045584">
    <property type="entry name" value="Pilin-like"/>
</dbReference>
<dbReference type="PRINTS" id="PR00813">
    <property type="entry name" value="BCTERIALGSPG"/>
</dbReference>
<keyword evidence="2" id="KW-0812">Transmembrane</keyword>
<dbReference type="Pfam" id="PF07963">
    <property type="entry name" value="N_methyl"/>
    <property type="match status" value="1"/>
</dbReference>
<gene>
    <name evidence="3" type="ORF">A2633_04380</name>
</gene>
<comment type="caution">
    <text evidence="3">The sequence shown here is derived from an EMBL/GenBank/DDBJ whole genome shotgun (WGS) entry which is preliminary data.</text>
</comment>
<reference evidence="3 4" key="1">
    <citation type="journal article" date="2016" name="Nat. Commun.">
        <title>Thousands of microbial genomes shed light on interconnected biogeochemical processes in an aquifer system.</title>
        <authorList>
            <person name="Anantharaman K."/>
            <person name="Brown C.T."/>
            <person name="Hug L.A."/>
            <person name="Sharon I."/>
            <person name="Castelle C.J."/>
            <person name="Probst A.J."/>
            <person name="Thomas B.C."/>
            <person name="Singh A."/>
            <person name="Wilkins M.J."/>
            <person name="Karaoz U."/>
            <person name="Brodie E.L."/>
            <person name="Williams K.H."/>
            <person name="Hubbard S.S."/>
            <person name="Banfield J.F."/>
        </authorList>
    </citation>
    <scope>NUCLEOTIDE SEQUENCE [LARGE SCALE GENOMIC DNA]</scope>
</reference>
<dbReference type="GO" id="GO:0015627">
    <property type="term" value="C:type II protein secretion system complex"/>
    <property type="evidence" value="ECO:0007669"/>
    <property type="project" value="InterPro"/>
</dbReference>
<evidence type="ECO:0000256" key="1">
    <source>
        <dbReference type="ARBA" id="ARBA00022481"/>
    </source>
</evidence>
<name>A0A1G2K5T7_9BACT</name>
<keyword evidence="2" id="KW-1133">Transmembrane helix</keyword>
<evidence type="ECO:0008006" key="5">
    <source>
        <dbReference type="Google" id="ProtNLM"/>
    </source>
</evidence>
<dbReference type="NCBIfam" id="TIGR02532">
    <property type="entry name" value="IV_pilin_GFxxxE"/>
    <property type="match status" value="1"/>
</dbReference>
<evidence type="ECO:0000313" key="3">
    <source>
        <dbReference type="EMBL" id="OGZ93840.1"/>
    </source>
</evidence>
<evidence type="ECO:0000256" key="2">
    <source>
        <dbReference type="SAM" id="Phobius"/>
    </source>
</evidence>
<keyword evidence="1" id="KW-0488">Methylation</keyword>
<dbReference type="AlphaFoldDB" id="A0A1G2K5T7"/>
<dbReference type="EMBL" id="MHQC01000049">
    <property type="protein sequence ID" value="OGZ93840.1"/>
    <property type="molecule type" value="Genomic_DNA"/>
</dbReference>
<dbReference type="GO" id="GO:0015628">
    <property type="term" value="P:protein secretion by the type II secretion system"/>
    <property type="evidence" value="ECO:0007669"/>
    <property type="project" value="InterPro"/>
</dbReference>
<dbReference type="Gene3D" id="3.30.700.10">
    <property type="entry name" value="Glycoprotein, Type 4 Pilin"/>
    <property type="match status" value="1"/>
</dbReference>
<dbReference type="PROSITE" id="PS00409">
    <property type="entry name" value="PROKAR_NTER_METHYL"/>
    <property type="match status" value="1"/>
</dbReference>
<organism evidence="3 4">
    <name type="scientific">Candidatus Sungbacteria bacterium RIFCSPHIGHO2_01_FULL_47_32</name>
    <dbReference type="NCBI Taxonomy" id="1802264"/>
    <lineage>
        <taxon>Bacteria</taxon>
        <taxon>Candidatus Sungiibacteriota</taxon>
    </lineage>
</organism>
<dbReference type="SUPFAM" id="SSF54523">
    <property type="entry name" value="Pili subunits"/>
    <property type="match status" value="1"/>
</dbReference>
<sequence length="176" mass="18676">MFKNLFLGKKSRKGFTLIELLVVIAIIGILASIVLASLNTARRKSRDARRVADIKQIQLALELYFDAAGEYPDLIGDLAPTYMPSVPTDPVTSTSYPYDNYPDVNRAACLVASGDCLFYHAGTLIEEVTNGALKGDRDIATAPAAGPGPDGLSTVTACGSDAAATTVTDRCYDVTP</sequence>
<dbReference type="InterPro" id="IPR000983">
    <property type="entry name" value="Bac_GSPG_pilin"/>
</dbReference>
<dbReference type="InterPro" id="IPR012902">
    <property type="entry name" value="N_methyl_site"/>
</dbReference>
<proteinExistence type="predicted"/>
<dbReference type="Proteomes" id="UP000177152">
    <property type="component" value="Unassembled WGS sequence"/>
</dbReference>
<keyword evidence="2" id="KW-0472">Membrane</keyword>